<organism evidence="3">
    <name type="scientific">Methanotorris igneus (strain DSM 5666 / JCM 11834 / Kol 5)</name>
    <dbReference type="NCBI Taxonomy" id="880724"/>
    <lineage>
        <taxon>Archaea</taxon>
        <taxon>Methanobacteriati</taxon>
        <taxon>Methanobacteriota</taxon>
        <taxon>Methanomada group</taxon>
        <taxon>Methanococci</taxon>
        <taxon>Methanococcales</taxon>
        <taxon>Methanocaldococcaceae</taxon>
        <taxon>Methanotorris</taxon>
    </lineage>
</organism>
<dbReference type="STRING" id="880724.Metig_1447"/>
<dbReference type="EMBL" id="CP002737">
    <property type="protein sequence ID" value="AEF96982.1"/>
    <property type="molecule type" value="Genomic_DNA"/>
</dbReference>
<sequence>MEKIAIHITGDIVLSENPGKAMKKWRELFNIPQVEVARYLGVSPSVVSDYEVGRRKNPGVSIIKKYVHALIEIDKERGGHTIKALKRILDTSPSIKAILSIKEYENPISIEEFANIIDAKIVYGENLGNVIYGHTVVDSIKAILEMDGQDFLNLYGWTTERALVFTNVSSGRSPMVAIRVSNMKPRVVVFQGVQEIDTLAIKLAEVENIPLLITKLDIKELLKRLSDIK</sequence>
<dbReference type="SMART" id="SM00530">
    <property type="entry name" value="HTH_XRE"/>
    <property type="match status" value="1"/>
</dbReference>
<dbReference type="SUPFAM" id="SSF47413">
    <property type="entry name" value="lambda repressor-like DNA-binding domains"/>
    <property type="match status" value="1"/>
</dbReference>
<dbReference type="RefSeq" id="WP_013799578.1">
    <property type="nucleotide sequence ID" value="NC_015562.1"/>
</dbReference>
<dbReference type="KEGG" id="mig:Metig_1447"/>
<dbReference type="HOGENOM" id="CLU_077869_0_0_2"/>
<evidence type="ECO:0000313" key="3">
    <source>
        <dbReference type="Proteomes" id="UP000009227"/>
    </source>
</evidence>
<dbReference type="Gene3D" id="1.10.260.40">
    <property type="entry name" value="lambda repressor-like DNA-binding domains"/>
    <property type="match status" value="1"/>
</dbReference>
<gene>
    <name evidence="2" type="ordered locus">Metig_1447</name>
</gene>
<dbReference type="Pfam" id="PF01381">
    <property type="entry name" value="HTH_3"/>
    <property type="match status" value="1"/>
</dbReference>
<dbReference type="SUPFAM" id="SSF75138">
    <property type="entry name" value="HprK N-terminal domain-like"/>
    <property type="match status" value="1"/>
</dbReference>
<name>F6BAG9_METIK</name>
<dbReference type="OrthoDB" id="371772at2157"/>
<dbReference type="GO" id="GO:0003677">
    <property type="term" value="F:DNA binding"/>
    <property type="evidence" value="ECO:0007669"/>
    <property type="project" value="InterPro"/>
</dbReference>
<dbReference type="InterPro" id="IPR028979">
    <property type="entry name" value="Ser_kin/Pase_Hpr-like_N_sf"/>
</dbReference>
<protein>
    <submittedName>
        <fullName evidence="2">Transcriptional regulator, XRE family</fullName>
    </submittedName>
</protein>
<reference evidence="2 3" key="1">
    <citation type="submission" date="2011-05" db="EMBL/GenBank/DDBJ databases">
        <title>Complete sequence of Methanotorris igneus Kol 5.</title>
        <authorList>
            <consortium name="US DOE Joint Genome Institute"/>
            <person name="Lucas S."/>
            <person name="Han J."/>
            <person name="Lapidus A."/>
            <person name="Cheng J.-F."/>
            <person name="Goodwin L."/>
            <person name="Pitluck S."/>
            <person name="Peters L."/>
            <person name="Mikhailova N."/>
            <person name="Chertkov O."/>
            <person name="Han C."/>
            <person name="Tapia R."/>
            <person name="Land M."/>
            <person name="Hauser L."/>
            <person name="Kyrpides N."/>
            <person name="Ivanova N."/>
            <person name="Pagani I."/>
            <person name="Sieprawska-Lupa M."/>
            <person name="Whitman W."/>
            <person name="Woyke T."/>
        </authorList>
    </citation>
    <scope>NUCLEOTIDE SEQUENCE [LARGE SCALE GENOMIC DNA]</scope>
    <source>
        <strain evidence="3">DSM 5666 / JCM 11834 / Kol 5</strain>
    </source>
</reference>
<dbReference type="CDD" id="cd00093">
    <property type="entry name" value="HTH_XRE"/>
    <property type="match status" value="1"/>
</dbReference>
<dbReference type="Proteomes" id="UP000009227">
    <property type="component" value="Chromosome"/>
</dbReference>
<dbReference type="PROSITE" id="PS50943">
    <property type="entry name" value="HTH_CROC1"/>
    <property type="match status" value="1"/>
</dbReference>
<evidence type="ECO:0000259" key="1">
    <source>
        <dbReference type="PROSITE" id="PS50943"/>
    </source>
</evidence>
<dbReference type="InterPro" id="IPR001387">
    <property type="entry name" value="Cro/C1-type_HTH"/>
</dbReference>
<dbReference type="InterPro" id="IPR017271">
    <property type="entry name" value="Tscrpt_reg_HTH_MJ1545_prd"/>
</dbReference>
<dbReference type="AlphaFoldDB" id="F6BAG9"/>
<feature type="domain" description="HTH cro/C1-type" evidence="1">
    <location>
        <begin position="22"/>
        <end position="77"/>
    </location>
</feature>
<evidence type="ECO:0000313" key="2">
    <source>
        <dbReference type="EMBL" id="AEF96982.1"/>
    </source>
</evidence>
<keyword evidence="3" id="KW-1185">Reference proteome</keyword>
<accession>F6BAG9</accession>
<proteinExistence type="predicted"/>
<dbReference type="GeneID" id="10644320"/>
<dbReference type="InterPro" id="IPR010982">
    <property type="entry name" value="Lambda_DNA-bd_dom_sf"/>
</dbReference>
<dbReference type="PIRSF" id="PIRSF037724">
    <property type="entry name" value="TF_HTH_MJ1545_prd"/>
    <property type="match status" value="1"/>
</dbReference>